<feature type="region of interest" description="Disordered" evidence="1">
    <location>
        <begin position="56"/>
        <end position="76"/>
    </location>
</feature>
<gene>
    <name evidence="2" type="ORF">RFI_20999</name>
</gene>
<sequence length="277" mass="32219">MGNDSSQTGIYCTNGHKMDLWIGVAAMTRRLDICSQCEENESKRKAAEELREKLEREYRAREREDRERREREARDFLSRKRKEEKELEKLKRLVREEELRQEEKKRKDKKDEAVKKMRAAFSQPFGRTDEIDFETVMFPLLQLNSTAPAAVNVLKKFAEEVKRCDVTGDVLHEEVESLKTKLKRSLTNSYDEEIKMVIQPVLNRYEGYVGNFTELKKVWKEEVTRAVNTHFNGLQELLPFFETESDIPANAAALLEAKNLLGSLIVAMNNSKKALAV</sequence>
<protein>
    <submittedName>
        <fullName evidence="2">Uncharacterized protein</fullName>
    </submittedName>
</protein>
<dbReference type="EMBL" id="ASPP01018337">
    <property type="protein sequence ID" value="ETO16353.1"/>
    <property type="molecule type" value="Genomic_DNA"/>
</dbReference>
<organism evidence="2 3">
    <name type="scientific">Reticulomyxa filosa</name>
    <dbReference type="NCBI Taxonomy" id="46433"/>
    <lineage>
        <taxon>Eukaryota</taxon>
        <taxon>Sar</taxon>
        <taxon>Rhizaria</taxon>
        <taxon>Retaria</taxon>
        <taxon>Foraminifera</taxon>
        <taxon>Monothalamids</taxon>
        <taxon>Reticulomyxidae</taxon>
        <taxon>Reticulomyxa</taxon>
    </lineage>
</organism>
<evidence type="ECO:0000313" key="2">
    <source>
        <dbReference type="EMBL" id="ETO16353.1"/>
    </source>
</evidence>
<keyword evidence="3" id="KW-1185">Reference proteome</keyword>
<dbReference type="Proteomes" id="UP000023152">
    <property type="component" value="Unassembled WGS sequence"/>
</dbReference>
<dbReference type="AlphaFoldDB" id="X6MQT0"/>
<name>X6MQT0_RETFI</name>
<evidence type="ECO:0000256" key="1">
    <source>
        <dbReference type="SAM" id="MobiDB-lite"/>
    </source>
</evidence>
<feature type="non-terminal residue" evidence="2">
    <location>
        <position position="277"/>
    </location>
</feature>
<proteinExistence type="predicted"/>
<accession>X6MQT0</accession>
<evidence type="ECO:0000313" key="3">
    <source>
        <dbReference type="Proteomes" id="UP000023152"/>
    </source>
</evidence>
<comment type="caution">
    <text evidence="2">The sequence shown here is derived from an EMBL/GenBank/DDBJ whole genome shotgun (WGS) entry which is preliminary data.</text>
</comment>
<reference evidence="2 3" key="1">
    <citation type="journal article" date="2013" name="Curr. Biol.">
        <title>The Genome of the Foraminiferan Reticulomyxa filosa.</title>
        <authorList>
            <person name="Glockner G."/>
            <person name="Hulsmann N."/>
            <person name="Schleicher M."/>
            <person name="Noegel A.A."/>
            <person name="Eichinger L."/>
            <person name="Gallinger C."/>
            <person name="Pawlowski J."/>
            <person name="Sierra R."/>
            <person name="Euteneuer U."/>
            <person name="Pillet L."/>
            <person name="Moustafa A."/>
            <person name="Platzer M."/>
            <person name="Groth M."/>
            <person name="Szafranski K."/>
            <person name="Schliwa M."/>
        </authorList>
    </citation>
    <scope>NUCLEOTIDE SEQUENCE [LARGE SCALE GENOMIC DNA]</scope>
</reference>